<dbReference type="PROSITE" id="PS51257">
    <property type="entry name" value="PROKAR_LIPOPROTEIN"/>
    <property type="match status" value="1"/>
</dbReference>
<dbReference type="EMBL" id="BHZD01000001">
    <property type="protein sequence ID" value="GCD45193.1"/>
    <property type="molecule type" value="Genomic_DNA"/>
</dbReference>
<organism evidence="2 3">
    <name type="scientific">Streptomyces paromomycinus</name>
    <name type="common">Streptomyces rimosus subsp. paromomycinus</name>
    <dbReference type="NCBI Taxonomy" id="92743"/>
    <lineage>
        <taxon>Bacteria</taxon>
        <taxon>Bacillati</taxon>
        <taxon>Actinomycetota</taxon>
        <taxon>Actinomycetes</taxon>
        <taxon>Kitasatosporales</taxon>
        <taxon>Streptomycetaceae</taxon>
        <taxon>Streptomyces</taxon>
    </lineage>
</organism>
<proteinExistence type="predicted"/>
<evidence type="ECO:0000313" key="2">
    <source>
        <dbReference type="EMBL" id="GCD45193.1"/>
    </source>
</evidence>
<keyword evidence="1" id="KW-0732">Signal</keyword>
<keyword evidence="3" id="KW-1185">Reference proteome</keyword>
<dbReference type="RefSeq" id="WP_125055834.1">
    <property type="nucleotide sequence ID" value="NZ_BHZD01000001.1"/>
</dbReference>
<dbReference type="AlphaFoldDB" id="A0A401W770"/>
<protein>
    <recommendedName>
        <fullName evidence="4">Lipoprotein</fullName>
    </recommendedName>
</protein>
<dbReference type="Proteomes" id="UP000286746">
    <property type="component" value="Unassembled WGS sequence"/>
</dbReference>
<accession>A0A401W770</accession>
<sequence length="161" mass="16763">MRSLTATSCAAAMSAAALLLSGCSDPRGLRVAGPAVSPSPPAGPAEVTEPVYVSDAARRPLQRPASFELTGSVSLTGLHWSSWGDATAKATGGLSGAWCRPECGEQPYPVAVTLSGLLRQDGPKRREDRPAFYSSATLVSDRLSPQKAAELGRVSLHTPEF</sequence>
<evidence type="ECO:0000313" key="3">
    <source>
        <dbReference type="Proteomes" id="UP000286746"/>
    </source>
</evidence>
<comment type="caution">
    <text evidence="2">The sequence shown here is derived from an EMBL/GenBank/DDBJ whole genome shotgun (WGS) entry which is preliminary data.</text>
</comment>
<reference evidence="2 3" key="1">
    <citation type="submission" date="2018-11" db="EMBL/GenBank/DDBJ databases">
        <title>Whole genome sequence of Streptomyces paromomycinus NBRC 15454(T).</title>
        <authorList>
            <person name="Komaki H."/>
            <person name="Tamura T."/>
        </authorList>
    </citation>
    <scope>NUCLEOTIDE SEQUENCE [LARGE SCALE GENOMIC DNA]</scope>
    <source>
        <strain evidence="2 3">NBRC 15454</strain>
    </source>
</reference>
<feature type="chain" id="PRO_5039277695" description="Lipoprotein" evidence="1">
    <location>
        <begin position="18"/>
        <end position="161"/>
    </location>
</feature>
<evidence type="ECO:0008006" key="4">
    <source>
        <dbReference type="Google" id="ProtNLM"/>
    </source>
</evidence>
<name>A0A401W770_STREY</name>
<feature type="signal peptide" evidence="1">
    <location>
        <begin position="1"/>
        <end position="17"/>
    </location>
</feature>
<evidence type="ECO:0000256" key="1">
    <source>
        <dbReference type="SAM" id="SignalP"/>
    </source>
</evidence>
<gene>
    <name evidence="2" type="ORF">GKJPGBOP_04915</name>
</gene>